<keyword evidence="5" id="KW-0964">Secreted</keyword>
<feature type="region of interest" description="Disordered" evidence="13">
    <location>
        <begin position="889"/>
        <end position="914"/>
    </location>
</feature>
<comment type="caution">
    <text evidence="17">The sequence shown here is derived from an EMBL/GenBank/DDBJ whole genome shotgun (WGS) entry which is preliminary data.</text>
</comment>
<evidence type="ECO:0000256" key="12">
    <source>
        <dbReference type="ARBA" id="ARBA00023145"/>
    </source>
</evidence>
<dbReference type="PANTHER" id="PTHR13062">
    <property type="entry name" value="COLLAGENASE"/>
    <property type="match status" value="1"/>
</dbReference>
<keyword evidence="18" id="KW-1185">Reference proteome</keyword>
<dbReference type="InterPro" id="IPR013783">
    <property type="entry name" value="Ig-like_fold"/>
</dbReference>
<feature type="chain" id="PRO_5047206912" description="microbial collagenase" evidence="14">
    <location>
        <begin position="27"/>
        <end position="945"/>
    </location>
</feature>
<dbReference type="Gene3D" id="2.60.40.10">
    <property type="entry name" value="Immunoglobulins"/>
    <property type="match status" value="2"/>
</dbReference>
<accession>A0ABQ5YBA9</accession>
<dbReference type="Gene3D" id="1.10.390.20">
    <property type="match status" value="1"/>
</dbReference>
<evidence type="ECO:0000256" key="1">
    <source>
        <dbReference type="ARBA" id="ARBA00000424"/>
    </source>
</evidence>
<dbReference type="Gene3D" id="2.60.120.380">
    <property type="match status" value="1"/>
</dbReference>
<keyword evidence="11" id="KW-0482">Metalloprotease</keyword>
<name>A0ABQ5YBA9_9NEIS</name>
<evidence type="ECO:0000256" key="8">
    <source>
        <dbReference type="ARBA" id="ARBA00022729"/>
    </source>
</evidence>
<evidence type="ECO:0000256" key="11">
    <source>
        <dbReference type="ARBA" id="ARBA00023049"/>
    </source>
</evidence>
<dbReference type="EMBL" id="BSOG01000001">
    <property type="protein sequence ID" value="GLR12246.1"/>
    <property type="molecule type" value="Genomic_DNA"/>
</dbReference>
<dbReference type="PANTHER" id="PTHR13062:SF9">
    <property type="entry name" value="MICROBIAL COLLAGENASE"/>
    <property type="match status" value="1"/>
</dbReference>
<feature type="signal peptide" evidence="14">
    <location>
        <begin position="1"/>
        <end position="26"/>
    </location>
</feature>
<dbReference type="EC" id="3.4.24.3" evidence="4"/>
<evidence type="ECO:0000256" key="13">
    <source>
        <dbReference type="SAM" id="MobiDB-lite"/>
    </source>
</evidence>
<dbReference type="Pfam" id="PF04151">
    <property type="entry name" value="PPC"/>
    <property type="match status" value="1"/>
</dbReference>
<proteinExistence type="predicted"/>
<evidence type="ECO:0000256" key="2">
    <source>
        <dbReference type="ARBA" id="ARBA00001947"/>
    </source>
</evidence>
<feature type="compositionally biased region" description="Polar residues" evidence="13">
    <location>
        <begin position="904"/>
        <end position="913"/>
    </location>
</feature>
<reference evidence="18" key="1">
    <citation type="journal article" date="2019" name="Int. J. Syst. Evol. Microbiol.">
        <title>The Global Catalogue of Microorganisms (GCM) 10K type strain sequencing project: providing services to taxonomists for standard genome sequencing and annotation.</title>
        <authorList>
            <consortium name="The Broad Institute Genomics Platform"/>
            <consortium name="The Broad Institute Genome Sequencing Center for Infectious Disease"/>
            <person name="Wu L."/>
            <person name="Ma J."/>
        </authorList>
    </citation>
    <scope>NUCLEOTIDE SEQUENCE [LARGE SCALE GENOMIC DNA]</scope>
    <source>
        <strain evidence="18">NBRC 110044</strain>
    </source>
</reference>
<feature type="domain" description="Peptidase M9 collagenase N-terminal" evidence="16">
    <location>
        <begin position="78"/>
        <end position="259"/>
    </location>
</feature>
<comment type="catalytic activity">
    <reaction evidence="1">
        <text>Digestion of native collagen in the triple helical region at Xaa-|-Gly bonds. With synthetic peptides, a preference is shown for Gly at P3 and P1', Pro and Ala at P2 and P2', and hydroxyproline, Ala or Arg at P3'.</text>
        <dbReference type="EC" id="3.4.24.3"/>
    </reaction>
</comment>
<evidence type="ECO:0000256" key="14">
    <source>
        <dbReference type="SAM" id="SignalP"/>
    </source>
</evidence>
<dbReference type="InterPro" id="IPR007280">
    <property type="entry name" value="Peptidase_C_arc/bac"/>
</dbReference>
<evidence type="ECO:0000256" key="3">
    <source>
        <dbReference type="ARBA" id="ARBA00004613"/>
    </source>
</evidence>
<feature type="domain" description="Peptidase C-terminal archaeal/bacterial" evidence="15">
    <location>
        <begin position="861"/>
        <end position="925"/>
    </location>
</feature>
<dbReference type="PROSITE" id="PS51257">
    <property type="entry name" value="PROKAR_LIPOPROTEIN"/>
    <property type="match status" value="1"/>
</dbReference>
<dbReference type="RefSeq" id="WP_284195377.1">
    <property type="nucleotide sequence ID" value="NZ_BSOG01000001.1"/>
</dbReference>
<keyword evidence="7" id="KW-0479">Metal-binding</keyword>
<comment type="cofactor">
    <cofactor evidence="2">
        <name>Zn(2+)</name>
        <dbReference type="ChEBI" id="CHEBI:29105"/>
    </cofactor>
</comment>
<organism evidence="17 18">
    <name type="scientific">Chitinimonas prasina</name>
    <dbReference type="NCBI Taxonomy" id="1434937"/>
    <lineage>
        <taxon>Bacteria</taxon>
        <taxon>Pseudomonadati</taxon>
        <taxon>Pseudomonadota</taxon>
        <taxon>Betaproteobacteria</taxon>
        <taxon>Neisseriales</taxon>
        <taxon>Chitinibacteraceae</taxon>
        <taxon>Chitinimonas</taxon>
    </lineage>
</organism>
<dbReference type="Pfam" id="PF01752">
    <property type="entry name" value="Peptidase_M9"/>
    <property type="match status" value="1"/>
</dbReference>
<gene>
    <name evidence="17" type="ORF">GCM10007907_10360</name>
</gene>
<keyword evidence="6" id="KW-0645">Protease</keyword>
<dbReference type="Proteomes" id="UP001156706">
    <property type="component" value="Unassembled WGS sequence"/>
</dbReference>
<evidence type="ECO:0000313" key="17">
    <source>
        <dbReference type="EMBL" id="GLR12246.1"/>
    </source>
</evidence>
<dbReference type="Pfam" id="PF08453">
    <property type="entry name" value="Peptidase_M9_N"/>
    <property type="match status" value="1"/>
</dbReference>
<sequence length="945" mass="101914">MAFKHAKPALALVAAAVSSCFITANAASLLAPAHSNMPVEPQEAVVGTATRTDPSPTSDPRMMERRPLLKSMMADANCNDSAFGTAQGATLVSLIKSSTTNCVNGLFSLTGSNARNTFNEAKIITALEELGRLGARYDGSNKDSIHQVVLFLRAGYYVQYYHEKDVGAYGPAVKAAQQKALDAFFGNKAIYTVSPDNGKILGEAIIFIDSAEENARYMPLMKQMLNSFGDAQLKDNSVRNAYNSIFNVYFRGHQNADFQALVKADGSYATVLHDFYRRQFKLRGTGSEFMLANAARELARFLKYPERKAEVQPLLRGMITDNPIKGAGSSIWAAAVDGATYYDGSNCSYYGTCNYKEDLKAAILPITHKCGPTVTIRAQEMSAEQLANSCEVLSKEEKLFHYGTFGNTDPLASPPVANDNNTSLEVVVFDDYNNYNTYAGTLFGISTDNGGMYLEGNPSKPGNQARFIAHEASWKRPTFEVWNLQHEYIHYLDARYNLEGDFGKSNKYETTWWGEGVAEYLSYQNNYSAAIDEGRKNTYKLSTIFKNNYSMADYSNRAYRWGYLAVRFMYERQRADLESLLSNTRSGDYASYTTKLASMGTRHDAEFAQWLATVGTGGEFVGGKPFGPSGSNTAPQLNGLRDVSSNVGQAIPALSFIVADKETAAGELKVTAVASDSNLIPASGLILGGSNGQRTLTINPAAGKSGEATVTVTVSDGKLSSQSSFKVKIAAVAGNTAPQLSGLANVSTKLGQAIPAMRFSVADKETAASQLKVTAVASDSSLIPASGLILGGSDGQRTLSIIPAAGKTGESTVTVTVSDGALSSQSSFKVKLSADGSTCPVERKDSLNDGCVRTNIGSNYSAWYWIYVPQGTTRLTLTTSGGEGNADMFVKSRNWPSPTDHDGQSSNPGNNEQVVIENPQGRTYYHIQLQAKQSFKGLSLSAKLN</sequence>
<keyword evidence="9" id="KW-0378">Hydrolase</keyword>
<protein>
    <recommendedName>
        <fullName evidence="4">microbial collagenase</fullName>
        <ecNumber evidence="4">3.4.24.3</ecNumber>
    </recommendedName>
</protein>
<evidence type="ECO:0000259" key="16">
    <source>
        <dbReference type="Pfam" id="PF08453"/>
    </source>
</evidence>
<dbReference type="PRINTS" id="PR00931">
    <property type="entry name" value="MICOLLPTASE"/>
</dbReference>
<keyword evidence="10" id="KW-0862">Zinc</keyword>
<evidence type="ECO:0000259" key="15">
    <source>
        <dbReference type="Pfam" id="PF04151"/>
    </source>
</evidence>
<keyword evidence="8 14" id="KW-0732">Signal</keyword>
<evidence type="ECO:0000256" key="10">
    <source>
        <dbReference type="ARBA" id="ARBA00022833"/>
    </source>
</evidence>
<comment type="subcellular location">
    <subcellularLocation>
        <location evidence="3">Secreted</location>
    </subcellularLocation>
</comment>
<evidence type="ECO:0000256" key="9">
    <source>
        <dbReference type="ARBA" id="ARBA00022801"/>
    </source>
</evidence>
<dbReference type="InterPro" id="IPR013661">
    <property type="entry name" value="Peptidase_M9_N_dom"/>
</dbReference>
<evidence type="ECO:0000256" key="5">
    <source>
        <dbReference type="ARBA" id="ARBA00022525"/>
    </source>
</evidence>
<evidence type="ECO:0000256" key="4">
    <source>
        <dbReference type="ARBA" id="ARBA00012653"/>
    </source>
</evidence>
<dbReference type="Gene3D" id="3.40.30.160">
    <property type="entry name" value="Collagenase ColT, N-terminal domain"/>
    <property type="match status" value="1"/>
</dbReference>
<dbReference type="Pfam" id="PF17963">
    <property type="entry name" value="Big_9"/>
    <property type="match status" value="1"/>
</dbReference>
<dbReference type="InterPro" id="IPR002169">
    <property type="entry name" value="Peptidase_M9A/M9B"/>
</dbReference>
<evidence type="ECO:0000256" key="6">
    <source>
        <dbReference type="ARBA" id="ARBA00022670"/>
    </source>
</evidence>
<evidence type="ECO:0000256" key="7">
    <source>
        <dbReference type="ARBA" id="ARBA00022723"/>
    </source>
</evidence>
<keyword evidence="12" id="KW-0865">Zymogen</keyword>
<evidence type="ECO:0000313" key="18">
    <source>
        <dbReference type="Proteomes" id="UP001156706"/>
    </source>
</evidence>